<proteinExistence type="predicted"/>
<evidence type="ECO:0000313" key="1">
    <source>
        <dbReference type="EMBL" id="GAD66759.1"/>
    </source>
</evidence>
<name>U3BAC4_VIBPR</name>
<protein>
    <submittedName>
        <fullName evidence="1">Uncharacterized protein</fullName>
    </submittedName>
</protein>
<accession>U3BAC4</accession>
<dbReference type="AlphaFoldDB" id="U3BAC4"/>
<organism evidence="1 2">
    <name type="scientific">Vibrio proteolyticus NBRC 13287</name>
    <dbReference type="NCBI Taxonomy" id="1219065"/>
    <lineage>
        <taxon>Bacteria</taxon>
        <taxon>Pseudomonadati</taxon>
        <taxon>Pseudomonadota</taxon>
        <taxon>Gammaproteobacteria</taxon>
        <taxon>Vibrionales</taxon>
        <taxon>Vibrionaceae</taxon>
        <taxon>Vibrio</taxon>
    </lineage>
</organism>
<dbReference type="EMBL" id="BATJ01000005">
    <property type="protein sequence ID" value="GAD66759.1"/>
    <property type="molecule type" value="Genomic_DNA"/>
</dbReference>
<sequence length="606" mass="65973">MTDTKSYSANESSIGFTFSTPSFVQDLSDRPDLQARLNTIWNTYLYAFVEQATPSDDAYFYNPATTPIPSNSQSAPVTWNAFPGRLQQYFSASNPVEPPNPYKLSLTQLRELGDTGCYSKDGQSQAIQDIPKIFCPEADWQGALNPFLPYGPRGWQDEYCEWAVQKNDEGKITRVDFACENPEYWHALWSVSPESVASIYQETLNFDAPSSSCITVTVDDLTLKDENNHPVIDPVSGHPVYNPLNIWNNSPISNRQSTNMNGGVMHLTSTPNTLQTEIGLAGFSTPQYESGNSNQQALLCCGQFGQAYRHSDPHIGQTVNQIVGGQFMLDQYFKVNLANPFGLYIQQPESLDSWTFSNRIQKGINVPVDAKASDVWQVVRGNVSVQDPVTGSPFPGNLILHAICQIPSSWLAMDPTLTLEDIEINNEPIQWGSQISEQINIGLFARPLSATEKPSQVPCTGPSAAGAPLQAMQQHVWDAYYRVTESNPAGSELSLASNSVIVPAVVKLGNTSNIALTVNKLPSGAHPTVKVLTGSDNGASDPNITINVLDQNTVTYAVPGNSGPGTYTSLSLEIVTQPNAEPGLRAIEVSYSGAQPQTLASLIQVL</sequence>
<evidence type="ECO:0000313" key="2">
    <source>
        <dbReference type="Proteomes" id="UP000016570"/>
    </source>
</evidence>
<reference evidence="1 2" key="1">
    <citation type="submission" date="2013-09" db="EMBL/GenBank/DDBJ databases">
        <title>Whole genome shotgun sequence of Vibrio proteolyticus NBRC 13287.</title>
        <authorList>
            <person name="Isaki S."/>
            <person name="Hosoyama A."/>
            <person name="Numata M."/>
            <person name="Hashimoto M."/>
            <person name="Hosoyama Y."/>
            <person name="Tsuchikane K."/>
            <person name="Noguchi M."/>
            <person name="Hirakata S."/>
            <person name="Ichikawa N."/>
            <person name="Ohji S."/>
            <person name="Yamazoe A."/>
            <person name="Fujita N."/>
        </authorList>
    </citation>
    <scope>NUCLEOTIDE SEQUENCE [LARGE SCALE GENOMIC DNA]</scope>
    <source>
        <strain evidence="1 2">NBRC 13287</strain>
    </source>
</reference>
<dbReference type="RefSeq" id="WP_021704737.1">
    <property type="nucleotide sequence ID" value="NZ_BATJ01000005.1"/>
</dbReference>
<gene>
    <name evidence="1" type="ORF">VPR01S_05_00540</name>
</gene>
<dbReference type="Proteomes" id="UP000016570">
    <property type="component" value="Unassembled WGS sequence"/>
</dbReference>
<dbReference type="eggNOG" id="ENOG502Z88U">
    <property type="taxonomic scope" value="Bacteria"/>
</dbReference>
<keyword evidence="2" id="KW-1185">Reference proteome</keyword>
<comment type="caution">
    <text evidence="1">The sequence shown here is derived from an EMBL/GenBank/DDBJ whole genome shotgun (WGS) entry which is preliminary data.</text>
</comment>